<dbReference type="EMBL" id="MDHN01000003">
    <property type="protein sequence ID" value="OFC72701.1"/>
    <property type="molecule type" value="Genomic_DNA"/>
</dbReference>
<dbReference type="GO" id="GO:0016829">
    <property type="term" value="F:lyase activity"/>
    <property type="evidence" value="ECO:0007669"/>
    <property type="project" value="UniProtKB-KW"/>
</dbReference>
<evidence type="ECO:0000259" key="5">
    <source>
        <dbReference type="Pfam" id="PF04073"/>
    </source>
</evidence>
<dbReference type="SUPFAM" id="SSF55826">
    <property type="entry name" value="YbaK/ProRS associated domain"/>
    <property type="match status" value="1"/>
</dbReference>
<dbReference type="NCBIfam" id="TIGR00011">
    <property type="entry name" value="YbaK_EbsC"/>
    <property type="match status" value="1"/>
</dbReference>
<evidence type="ECO:0000256" key="3">
    <source>
        <dbReference type="ARBA" id="ARBA00023239"/>
    </source>
</evidence>
<comment type="caution">
    <text evidence="6">The sequence shown here is derived from an EMBL/GenBank/DDBJ whole genome shotgun (WGS) entry which is preliminary data.</text>
</comment>
<comment type="similarity">
    <text evidence="1 4">Belongs to the prolyl-tRNA editing family. YbaK/EbsC subfamily.</text>
</comment>
<evidence type="ECO:0000256" key="1">
    <source>
        <dbReference type="ARBA" id="ARBA00009798"/>
    </source>
</evidence>
<organism evidence="6 7">
    <name type="scientific">Alteromonas confluentis</name>
    <dbReference type="NCBI Taxonomy" id="1656094"/>
    <lineage>
        <taxon>Bacteria</taxon>
        <taxon>Pseudomonadati</taxon>
        <taxon>Pseudomonadota</taxon>
        <taxon>Gammaproteobacteria</taxon>
        <taxon>Alteromonadales</taxon>
        <taxon>Alteromonadaceae</taxon>
        <taxon>Alteromonas/Salinimonas group</taxon>
        <taxon>Alteromonas</taxon>
    </lineage>
</organism>
<dbReference type="PANTHER" id="PTHR30411:SF0">
    <property type="entry name" value="CYS-TRNA(PRO)_CYS-TRNA(CYS) DEACYLASE YBAK"/>
    <property type="match status" value="1"/>
</dbReference>
<keyword evidence="3 4" id="KW-0456">Lyase</keyword>
<dbReference type="Proteomes" id="UP000175691">
    <property type="component" value="Unassembled WGS sequence"/>
</dbReference>
<name>A0A1E7ZGR8_9ALTE</name>
<reference evidence="6 7" key="1">
    <citation type="submission" date="2016-08" db="EMBL/GenBank/DDBJ databases">
        <authorList>
            <person name="Seilhamer J.J."/>
        </authorList>
    </citation>
    <scope>NUCLEOTIDE SEQUENCE [LARGE SCALE GENOMIC DNA]</scope>
    <source>
        <strain evidence="6 7">KCTC 42603</strain>
    </source>
</reference>
<dbReference type="PIRSF" id="PIRSF006181">
    <property type="entry name" value="EbsC_YbaK"/>
    <property type="match status" value="1"/>
</dbReference>
<dbReference type="PANTHER" id="PTHR30411">
    <property type="entry name" value="CYTOPLASMIC PROTEIN"/>
    <property type="match status" value="1"/>
</dbReference>
<accession>A0A1E7ZGR8</accession>
<dbReference type="GO" id="GO:0002161">
    <property type="term" value="F:aminoacyl-tRNA deacylase activity"/>
    <property type="evidence" value="ECO:0007669"/>
    <property type="project" value="InterPro"/>
</dbReference>
<dbReference type="EC" id="4.2.-.-" evidence="4"/>
<dbReference type="OrthoDB" id="9809296at2"/>
<protein>
    <recommendedName>
        <fullName evidence="4">Cys-tRNA(Pro)/Cys-tRNA(Cys) deacylase</fullName>
        <ecNumber evidence="4">4.2.-.-</ecNumber>
    </recommendedName>
</protein>
<evidence type="ECO:0000256" key="2">
    <source>
        <dbReference type="ARBA" id="ARBA00022917"/>
    </source>
</evidence>
<evidence type="ECO:0000313" key="7">
    <source>
        <dbReference type="Proteomes" id="UP000175691"/>
    </source>
</evidence>
<dbReference type="CDD" id="cd00002">
    <property type="entry name" value="YbaK_deacylase"/>
    <property type="match status" value="1"/>
</dbReference>
<dbReference type="RefSeq" id="WP_070123322.1">
    <property type="nucleotide sequence ID" value="NZ_MDHN01000003.1"/>
</dbReference>
<keyword evidence="7" id="KW-1185">Reference proteome</keyword>
<keyword evidence="2 4" id="KW-0648">Protein biosynthesis</keyword>
<dbReference type="Gene3D" id="3.90.960.10">
    <property type="entry name" value="YbaK/aminoacyl-tRNA synthetase-associated domain"/>
    <property type="match status" value="1"/>
</dbReference>
<dbReference type="AlphaFoldDB" id="A0A1E7ZGR8"/>
<dbReference type="STRING" id="1656094.BFC18_02170"/>
<evidence type="ECO:0000313" key="6">
    <source>
        <dbReference type="EMBL" id="OFC72701.1"/>
    </source>
</evidence>
<dbReference type="InterPro" id="IPR007214">
    <property type="entry name" value="YbaK/aa-tRNA-synth-assoc-dom"/>
</dbReference>
<dbReference type="InterPro" id="IPR036754">
    <property type="entry name" value="YbaK/aa-tRNA-synt-asso_dom_sf"/>
</dbReference>
<gene>
    <name evidence="6" type="ORF">BFC18_02170</name>
</gene>
<proteinExistence type="inferred from homology"/>
<dbReference type="GO" id="GO:0006412">
    <property type="term" value="P:translation"/>
    <property type="evidence" value="ECO:0007669"/>
    <property type="project" value="UniProtKB-KW"/>
</dbReference>
<feature type="domain" description="YbaK/aminoacyl-tRNA synthetase-associated" evidence="5">
    <location>
        <begin position="32"/>
        <end position="144"/>
    </location>
</feature>
<evidence type="ECO:0000256" key="4">
    <source>
        <dbReference type="PIRNR" id="PIRNR006181"/>
    </source>
</evidence>
<dbReference type="Pfam" id="PF04073">
    <property type="entry name" value="tRNA_edit"/>
    <property type="match status" value="1"/>
</dbReference>
<sequence length="161" mass="17012">MTPAINLLKKNKTPHSVLKYQHDPAAPSYGLEATEKLGLNPATVFKTLVVELDKQQWAVCILPVAEKLSMKAAAKAAGAKKAGMAKPQDVERMTGYILGGVSPLGQKKRLPTFIHDSATALETMHVSAGRRGLEVALTPADLSRATGGHFAPLTVTDGGES</sequence>
<dbReference type="InterPro" id="IPR004369">
    <property type="entry name" value="Prolyl-tRNA_editing_YbaK/EbsC"/>
</dbReference>